<feature type="domain" description="CS" evidence="1">
    <location>
        <begin position="18"/>
        <end position="109"/>
    </location>
</feature>
<dbReference type="SUPFAM" id="SSF49764">
    <property type="entry name" value="HSP20-like chaperones"/>
    <property type="match status" value="1"/>
</dbReference>
<dbReference type="Pfam" id="PF04969">
    <property type="entry name" value="CS"/>
    <property type="match status" value="1"/>
</dbReference>
<dbReference type="InterPro" id="IPR007052">
    <property type="entry name" value="CS_dom"/>
</dbReference>
<evidence type="ECO:0000313" key="3">
    <source>
        <dbReference type="Proteomes" id="UP001075354"/>
    </source>
</evidence>
<accession>A0AAV7XXI5</accession>
<dbReference type="InterPro" id="IPR037898">
    <property type="entry name" value="NudC_fam"/>
</dbReference>
<reference evidence="2" key="1">
    <citation type="submission" date="2022-12" db="EMBL/GenBank/DDBJ databases">
        <title>Chromosome-level genome assembly of the bean flower thrips Megalurothrips usitatus.</title>
        <authorList>
            <person name="Ma L."/>
            <person name="Liu Q."/>
            <person name="Li H."/>
            <person name="Cai W."/>
        </authorList>
    </citation>
    <scope>NUCLEOTIDE SEQUENCE</scope>
    <source>
        <strain evidence="2">Cailab_2022a</strain>
    </source>
</reference>
<evidence type="ECO:0000259" key="1">
    <source>
        <dbReference type="PROSITE" id="PS51203"/>
    </source>
</evidence>
<proteinExistence type="predicted"/>
<keyword evidence="3" id="KW-1185">Reference proteome</keyword>
<protein>
    <recommendedName>
        <fullName evidence="1">CS domain-containing protein</fullName>
    </recommendedName>
</protein>
<dbReference type="GO" id="GO:0005737">
    <property type="term" value="C:cytoplasm"/>
    <property type="evidence" value="ECO:0007669"/>
    <property type="project" value="TreeGrafter"/>
</dbReference>
<dbReference type="Proteomes" id="UP001075354">
    <property type="component" value="Chromosome 2"/>
</dbReference>
<sequence>MPYDQLSHFDEKSGIVRSTTPWGCWWQTVQEVHIEVTLPPNTKSKEINVNIQPKFIEVVVRKVSVFKGNLFSPVHADDCVWTIEDGSLLDIVLSKTDTFKQDAIWESLLEDGGYKPEPLVFHEMRKKLDLERFQLENPGFDFSGAKLQKCYDKPPV</sequence>
<dbReference type="EMBL" id="JAPTSV010000002">
    <property type="protein sequence ID" value="KAJ1530387.1"/>
    <property type="molecule type" value="Genomic_DNA"/>
</dbReference>
<name>A0AAV7XXI5_9NEOP</name>
<dbReference type="Gene3D" id="2.60.40.790">
    <property type="match status" value="1"/>
</dbReference>
<dbReference type="PANTHER" id="PTHR12356:SF18">
    <property type="entry name" value="NUDC DOMAIN-CONTAINING PROTEIN 2"/>
    <property type="match status" value="1"/>
</dbReference>
<evidence type="ECO:0000313" key="2">
    <source>
        <dbReference type="EMBL" id="KAJ1530387.1"/>
    </source>
</evidence>
<comment type="caution">
    <text evidence="2">The sequence shown here is derived from an EMBL/GenBank/DDBJ whole genome shotgun (WGS) entry which is preliminary data.</text>
</comment>
<dbReference type="PANTHER" id="PTHR12356">
    <property type="entry name" value="NUCLEAR MOVEMENT PROTEIN NUDC"/>
    <property type="match status" value="1"/>
</dbReference>
<dbReference type="InterPro" id="IPR008978">
    <property type="entry name" value="HSP20-like_chaperone"/>
</dbReference>
<dbReference type="GO" id="GO:0051082">
    <property type="term" value="F:unfolded protein binding"/>
    <property type="evidence" value="ECO:0007669"/>
    <property type="project" value="TreeGrafter"/>
</dbReference>
<dbReference type="GO" id="GO:0006457">
    <property type="term" value="P:protein folding"/>
    <property type="evidence" value="ECO:0007669"/>
    <property type="project" value="TreeGrafter"/>
</dbReference>
<dbReference type="AlphaFoldDB" id="A0AAV7XXI5"/>
<organism evidence="2 3">
    <name type="scientific">Megalurothrips usitatus</name>
    <name type="common">bean blossom thrips</name>
    <dbReference type="NCBI Taxonomy" id="439358"/>
    <lineage>
        <taxon>Eukaryota</taxon>
        <taxon>Metazoa</taxon>
        <taxon>Ecdysozoa</taxon>
        <taxon>Arthropoda</taxon>
        <taxon>Hexapoda</taxon>
        <taxon>Insecta</taxon>
        <taxon>Pterygota</taxon>
        <taxon>Neoptera</taxon>
        <taxon>Paraneoptera</taxon>
        <taxon>Thysanoptera</taxon>
        <taxon>Terebrantia</taxon>
        <taxon>Thripoidea</taxon>
        <taxon>Thripidae</taxon>
        <taxon>Megalurothrips</taxon>
    </lineage>
</organism>
<dbReference type="Gene3D" id="1.20.5.740">
    <property type="entry name" value="Single helix bin"/>
    <property type="match status" value="1"/>
</dbReference>
<dbReference type="PROSITE" id="PS51203">
    <property type="entry name" value="CS"/>
    <property type="match status" value="1"/>
</dbReference>
<gene>
    <name evidence="2" type="ORF">ONE63_005296</name>
</gene>